<dbReference type="PROSITE" id="PS51257">
    <property type="entry name" value="PROKAR_LIPOPROTEIN"/>
    <property type="match status" value="1"/>
</dbReference>
<evidence type="ECO:0000256" key="1">
    <source>
        <dbReference type="SAM" id="Phobius"/>
    </source>
</evidence>
<accession>A0AAF0SUV8</accession>
<protein>
    <submittedName>
        <fullName evidence="2">Uncharacterized protein</fullName>
    </submittedName>
</protein>
<reference evidence="2 3" key="1">
    <citation type="journal article" date="2017" name="BMC Genomics">
        <title>Comparative and functional genomics of the Lactococcus lactis taxon; insights into evolution and niche adaptation.</title>
        <authorList>
            <person name="Kelleher P."/>
            <person name="Bottacini F."/>
            <person name="Mahony J."/>
            <person name="Kilcawley K.N."/>
            <person name="van Sinderen D."/>
        </authorList>
    </citation>
    <scope>NUCLEOTIDE SEQUENCE [LARGE SCALE GENOMIC DNA]</scope>
    <source>
        <strain evidence="2 3">JM1</strain>
    </source>
</reference>
<organism evidence="2 3">
    <name type="scientific">Lactococcus lactis subsp. cremoris</name>
    <name type="common">Streptococcus cremoris</name>
    <dbReference type="NCBI Taxonomy" id="1359"/>
    <lineage>
        <taxon>Bacteria</taxon>
        <taxon>Bacillati</taxon>
        <taxon>Bacillota</taxon>
        <taxon>Bacilli</taxon>
        <taxon>Lactobacillales</taxon>
        <taxon>Streptococcaceae</taxon>
        <taxon>Lactococcus</taxon>
    </lineage>
</organism>
<proteinExistence type="predicted"/>
<evidence type="ECO:0000313" key="3">
    <source>
        <dbReference type="Proteomes" id="UP000191806"/>
    </source>
</evidence>
<evidence type="ECO:0000313" key="2">
    <source>
        <dbReference type="EMBL" id="WMF94339.1"/>
    </source>
</evidence>
<dbReference type="EMBL" id="CP015899">
    <property type="protein sequence ID" value="WMF94339.1"/>
    <property type="molecule type" value="Genomic_DNA"/>
</dbReference>
<dbReference type="AlphaFoldDB" id="A0AAF0SUV8"/>
<name>A0AAF0SUV8_LACLC</name>
<sequence>MTKRLKKQAKPVVFLGIVIGCALIVSGVLGLSGHLNNQEAIKSKKKNQVRKL</sequence>
<dbReference type="RefSeq" id="WP_231105314.1">
    <property type="nucleotide sequence ID" value="NZ_CP015899.2"/>
</dbReference>
<keyword evidence="1" id="KW-0812">Transmembrane</keyword>
<dbReference type="Proteomes" id="UP000191806">
    <property type="component" value="Chromosome"/>
</dbReference>
<gene>
    <name evidence="2" type="ORF">LLJM1_02985</name>
</gene>
<keyword evidence="1" id="KW-0472">Membrane</keyword>
<keyword evidence="1" id="KW-1133">Transmembrane helix</keyword>
<feature type="transmembrane region" description="Helical" evidence="1">
    <location>
        <begin position="12"/>
        <end position="35"/>
    </location>
</feature>